<dbReference type="Proteomes" id="UP000013827">
    <property type="component" value="Unassembled WGS sequence"/>
</dbReference>
<dbReference type="RefSeq" id="XP_005784274.1">
    <property type="nucleotide sequence ID" value="XM_005784217.1"/>
</dbReference>
<reference evidence="2" key="2">
    <citation type="submission" date="2024-10" db="UniProtKB">
        <authorList>
            <consortium name="EnsemblProtists"/>
        </authorList>
    </citation>
    <scope>IDENTIFICATION</scope>
</reference>
<dbReference type="AlphaFoldDB" id="A0A0D3K7W0"/>
<name>A0A0D3K7W0_EMIH1</name>
<protein>
    <recommendedName>
        <fullName evidence="4">Cupin type-1 domain-containing protein</fullName>
    </recommendedName>
</protein>
<sequence>MSEQAERATDAVGAPSDSDDSASDAEVIELDTAAPSLLEDGASGPASAAAAPPLLQQWGWTRDGALSGYVFGREGFRQGELMTTSTIVAAGDPPTPLHSHPALCEGDAAVTKSGSTYLLGVPRHELGAASSAAEAVPDGGAAAARCGADVRRSGRAKLAASPLDTFGCGLRSVPGTAAIAALAAESMYVSVGGVENGRAASERVAACIAEVHEGSGVLEAPLEAK</sequence>
<dbReference type="PaxDb" id="2903-EOD31845"/>
<dbReference type="HOGENOM" id="CLU_1231843_0_0_1"/>
<evidence type="ECO:0000313" key="2">
    <source>
        <dbReference type="EnsemblProtists" id="EOD31845"/>
    </source>
</evidence>
<dbReference type="EnsemblProtists" id="EOD31845">
    <property type="protein sequence ID" value="EOD31845"/>
    <property type="gene ID" value="EMIHUDRAFT_231260"/>
</dbReference>
<evidence type="ECO:0000256" key="1">
    <source>
        <dbReference type="SAM" id="MobiDB-lite"/>
    </source>
</evidence>
<feature type="region of interest" description="Disordered" evidence="1">
    <location>
        <begin position="1"/>
        <end position="49"/>
    </location>
</feature>
<keyword evidence="3" id="KW-1185">Reference proteome</keyword>
<reference evidence="3" key="1">
    <citation type="journal article" date="2013" name="Nature">
        <title>Pan genome of the phytoplankton Emiliania underpins its global distribution.</title>
        <authorList>
            <person name="Read B.A."/>
            <person name="Kegel J."/>
            <person name="Klute M.J."/>
            <person name="Kuo A."/>
            <person name="Lefebvre S.C."/>
            <person name="Maumus F."/>
            <person name="Mayer C."/>
            <person name="Miller J."/>
            <person name="Monier A."/>
            <person name="Salamov A."/>
            <person name="Young J."/>
            <person name="Aguilar M."/>
            <person name="Claverie J.M."/>
            <person name="Frickenhaus S."/>
            <person name="Gonzalez K."/>
            <person name="Herman E.K."/>
            <person name="Lin Y.C."/>
            <person name="Napier J."/>
            <person name="Ogata H."/>
            <person name="Sarno A.F."/>
            <person name="Shmutz J."/>
            <person name="Schroeder D."/>
            <person name="de Vargas C."/>
            <person name="Verret F."/>
            <person name="von Dassow P."/>
            <person name="Valentin K."/>
            <person name="Van de Peer Y."/>
            <person name="Wheeler G."/>
            <person name="Dacks J.B."/>
            <person name="Delwiche C.F."/>
            <person name="Dyhrman S.T."/>
            <person name="Glockner G."/>
            <person name="John U."/>
            <person name="Richards T."/>
            <person name="Worden A.Z."/>
            <person name="Zhang X."/>
            <person name="Grigoriev I.V."/>
            <person name="Allen A.E."/>
            <person name="Bidle K."/>
            <person name="Borodovsky M."/>
            <person name="Bowler C."/>
            <person name="Brownlee C."/>
            <person name="Cock J.M."/>
            <person name="Elias M."/>
            <person name="Gladyshev V.N."/>
            <person name="Groth M."/>
            <person name="Guda C."/>
            <person name="Hadaegh A."/>
            <person name="Iglesias-Rodriguez M.D."/>
            <person name="Jenkins J."/>
            <person name="Jones B.M."/>
            <person name="Lawson T."/>
            <person name="Leese F."/>
            <person name="Lindquist E."/>
            <person name="Lobanov A."/>
            <person name="Lomsadze A."/>
            <person name="Malik S.B."/>
            <person name="Marsh M.E."/>
            <person name="Mackinder L."/>
            <person name="Mock T."/>
            <person name="Mueller-Roeber B."/>
            <person name="Pagarete A."/>
            <person name="Parker M."/>
            <person name="Probert I."/>
            <person name="Quesneville H."/>
            <person name="Raines C."/>
            <person name="Rensing S.A."/>
            <person name="Riano-Pachon D.M."/>
            <person name="Richier S."/>
            <person name="Rokitta S."/>
            <person name="Shiraiwa Y."/>
            <person name="Soanes D.M."/>
            <person name="van der Giezen M."/>
            <person name="Wahlund T.M."/>
            <person name="Williams B."/>
            <person name="Wilson W."/>
            <person name="Wolfe G."/>
            <person name="Wurch L.L."/>
        </authorList>
    </citation>
    <scope>NUCLEOTIDE SEQUENCE</scope>
</reference>
<feature type="compositionally biased region" description="Acidic residues" evidence="1">
    <location>
        <begin position="17"/>
        <end position="29"/>
    </location>
</feature>
<evidence type="ECO:0000313" key="3">
    <source>
        <dbReference type="Proteomes" id="UP000013827"/>
    </source>
</evidence>
<dbReference type="KEGG" id="ehx:EMIHUDRAFT_231260"/>
<accession>A0A0D3K7W0</accession>
<evidence type="ECO:0008006" key="4">
    <source>
        <dbReference type="Google" id="ProtNLM"/>
    </source>
</evidence>
<organism evidence="2 3">
    <name type="scientific">Emiliania huxleyi (strain CCMP1516)</name>
    <dbReference type="NCBI Taxonomy" id="280463"/>
    <lineage>
        <taxon>Eukaryota</taxon>
        <taxon>Haptista</taxon>
        <taxon>Haptophyta</taxon>
        <taxon>Prymnesiophyceae</taxon>
        <taxon>Isochrysidales</taxon>
        <taxon>Noelaerhabdaceae</taxon>
        <taxon>Emiliania</taxon>
    </lineage>
</organism>
<dbReference type="GeneID" id="17277117"/>
<proteinExistence type="predicted"/>